<dbReference type="SUPFAM" id="SSF50465">
    <property type="entry name" value="EF-Tu/eEF-1alpha/eIF2-gamma C-terminal domain"/>
    <property type="match status" value="1"/>
</dbReference>
<evidence type="ECO:0000256" key="11">
    <source>
        <dbReference type="ARBA" id="ARBA00023268"/>
    </source>
</evidence>
<keyword evidence="10 15" id="KW-0342">GTP-binding</keyword>
<dbReference type="PANTHER" id="PTHR23115">
    <property type="entry name" value="TRANSLATION FACTOR"/>
    <property type="match status" value="1"/>
</dbReference>
<dbReference type="FunFam" id="3.40.50.300:FF:000119">
    <property type="entry name" value="Sulfate adenylyltransferase subunit 1"/>
    <property type="match status" value="1"/>
</dbReference>
<feature type="binding site" evidence="16">
    <location>
        <begin position="481"/>
        <end position="488"/>
    </location>
    <ligand>
        <name>ATP</name>
        <dbReference type="ChEBI" id="CHEBI:30616"/>
    </ligand>
</feature>
<dbReference type="InterPro" id="IPR011779">
    <property type="entry name" value="SO4_adenylTrfase_lsu"/>
</dbReference>
<keyword evidence="6 15" id="KW-0808">Transferase</keyword>
<dbReference type="EC" id="2.7.7.4" evidence="15"/>
<dbReference type="PRINTS" id="PR00315">
    <property type="entry name" value="ELONGATNFCT"/>
</dbReference>
<comment type="similarity">
    <text evidence="4">In the C-terminal section; belongs to the APS kinase family.</text>
</comment>
<evidence type="ECO:0000256" key="17">
    <source>
        <dbReference type="SAM" id="MobiDB-lite"/>
    </source>
</evidence>
<evidence type="ECO:0000256" key="15">
    <source>
        <dbReference type="HAMAP-Rule" id="MF_00062"/>
    </source>
</evidence>
<dbReference type="GO" id="GO:0004781">
    <property type="term" value="F:sulfate adenylyltransferase (ATP) activity"/>
    <property type="evidence" value="ECO:0007669"/>
    <property type="project" value="UniProtKB-UniRule"/>
</dbReference>
<dbReference type="InterPro" id="IPR041757">
    <property type="entry name" value="CysN_GTP-bd"/>
</dbReference>
<dbReference type="CDD" id="cd04095">
    <property type="entry name" value="CysN_NoDQ_III"/>
    <property type="match status" value="1"/>
</dbReference>
<dbReference type="GO" id="GO:0070814">
    <property type="term" value="P:hydrogen sulfide biosynthetic process"/>
    <property type="evidence" value="ECO:0007669"/>
    <property type="project" value="UniProtKB-UniRule"/>
</dbReference>
<dbReference type="OrthoDB" id="9804504at2"/>
<dbReference type="CDD" id="cd04166">
    <property type="entry name" value="CysN_ATPS"/>
    <property type="match status" value="1"/>
</dbReference>
<keyword evidence="16" id="KW-0418">Kinase</keyword>
<dbReference type="GO" id="GO:0005525">
    <property type="term" value="F:GTP binding"/>
    <property type="evidence" value="ECO:0007669"/>
    <property type="project" value="UniProtKB-UniRule"/>
</dbReference>
<keyword evidence="9 15" id="KW-0067">ATP-binding</keyword>
<feature type="binding site" evidence="15">
    <location>
        <begin position="165"/>
        <end position="168"/>
    </location>
    <ligand>
        <name>GTP</name>
        <dbReference type="ChEBI" id="CHEBI:37565"/>
    </ligand>
</feature>
<dbReference type="PROSITE" id="PS51722">
    <property type="entry name" value="G_TR_2"/>
    <property type="match status" value="1"/>
</dbReference>
<sequence length="647" mass="71078">MSHQSDLIASDIDAYLKQHEQKQLLRFITCGSVDDGKSTLIGRLLYDSKLVYEDELAKVQSDSVRQGSVAGGFDPSLFMDGLKEEREQGITIDVAYRYFSTAKRKFIIADTPGHEQYTRNMATGASSADLAIILIDARHGVLTQTRRHSFIVSLLGIRHVVVAVNKMDIDGVEYSEERFNEICEDYRNFATRLDLPDLHFIPISALNGDNLVDRSENMPWYTGSTLMNFLETVYIGSDRNLQDFRLPVQYVNRPNLNFRGFCGTIASGIIRTGEEVTVLPSRQKSKVKEIVTYDGNLDEAYAPLAVTLTLEDEIDASRGDMIVRSGNMPRSGSDVEAMLVWMNEEAMVPGKTYLVKHTTQTVPGNVETLAYKVDVNDLHRLPAPTLELNEIGRVRLSLSAPIHYDPYRRNRTTGAIILVDRITNATVAAGMILDRGTTGSHKSVWDDEASSDDSGDTLSAVTAEERLARFGQKPATVLLTGLTGSGKTSIAQAVERKLFDAGRSVAVVDGEYVRRGLSRDLGFSADDRSENLRRSGHLAHTLNDAGLICLASLVAPSDDVRQKVSKLIGEDQFLVVHVATPLEVCRERDTKGQYAKADAGELANFPGVTATYDVPSDPDLAVDASTTSIADCADAVVELLKSKGFIK</sequence>
<evidence type="ECO:0000256" key="8">
    <source>
        <dbReference type="ARBA" id="ARBA00022741"/>
    </source>
</evidence>
<evidence type="ECO:0000256" key="3">
    <source>
        <dbReference type="ARBA" id="ARBA00005048"/>
    </source>
</evidence>
<dbReference type="NCBIfam" id="TIGR02034">
    <property type="entry name" value="CysN"/>
    <property type="match status" value="1"/>
</dbReference>
<evidence type="ECO:0000313" key="19">
    <source>
        <dbReference type="EMBL" id="KLU03153.1"/>
    </source>
</evidence>
<dbReference type="InterPro" id="IPR044139">
    <property type="entry name" value="CysN_NoDQ_III"/>
</dbReference>
<evidence type="ECO:0000256" key="10">
    <source>
        <dbReference type="ARBA" id="ARBA00023134"/>
    </source>
</evidence>
<evidence type="ECO:0000256" key="12">
    <source>
        <dbReference type="ARBA" id="ARBA00049370"/>
    </source>
</evidence>
<evidence type="ECO:0000256" key="6">
    <source>
        <dbReference type="ARBA" id="ARBA00022679"/>
    </source>
</evidence>
<dbReference type="UniPathway" id="UPA00140">
    <property type="reaction ID" value="UER00204"/>
</dbReference>
<dbReference type="Proteomes" id="UP000036367">
    <property type="component" value="Unassembled WGS sequence"/>
</dbReference>
<feature type="binding site" evidence="15">
    <location>
        <begin position="110"/>
        <end position="114"/>
    </location>
    <ligand>
        <name>GTP</name>
        <dbReference type="ChEBI" id="CHEBI:37565"/>
    </ligand>
</feature>
<dbReference type="Pfam" id="PF00009">
    <property type="entry name" value="GTP_EFTU"/>
    <property type="match status" value="1"/>
</dbReference>
<comment type="pathway">
    <text evidence="16">Sulfur metabolism; hydrogen sulfide biosynthesis; sulfite from sulfate: step 2/3.</text>
</comment>
<keyword evidence="11" id="KW-0511">Multifunctional enzyme</keyword>
<dbReference type="HAMAP" id="MF_00065">
    <property type="entry name" value="Adenylyl_sulf_kinase"/>
    <property type="match status" value="1"/>
</dbReference>
<dbReference type="FunFam" id="2.40.30.10:FF:000027">
    <property type="entry name" value="Sulfate adenylyltransferase subunit 1"/>
    <property type="match status" value="1"/>
</dbReference>
<name>A0A0J1B9E2_RHOIS</name>
<dbReference type="Gene3D" id="2.40.30.10">
    <property type="entry name" value="Translation factors"/>
    <property type="match status" value="2"/>
</dbReference>
<dbReference type="SUPFAM" id="SSF50447">
    <property type="entry name" value="Translation proteins"/>
    <property type="match status" value="1"/>
</dbReference>
<dbReference type="HAMAP" id="MF_00062">
    <property type="entry name" value="Sulf_adenylyltr_sub1"/>
    <property type="match status" value="1"/>
</dbReference>
<dbReference type="InterPro" id="IPR009001">
    <property type="entry name" value="Transl_elong_EF1A/Init_IF2_C"/>
</dbReference>
<keyword evidence="20" id="KW-1185">Reference proteome</keyword>
<evidence type="ECO:0000256" key="1">
    <source>
        <dbReference type="ARBA" id="ARBA00001823"/>
    </source>
</evidence>
<dbReference type="InterPro" id="IPR054696">
    <property type="entry name" value="GTP-eEF1A_C"/>
</dbReference>
<dbReference type="EC" id="2.7.1.25" evidence="16"/>
<feature type="binding site" evidence="15">
    <location>
        <begin position="31"/>
        <end position="38"/>
    </location>
    <ligand>
        <name>GTP</name>
        <dbReference type="ChEBI" id="CHEBI:37565"/>
    </ligand>
</feature>
<dbReference type="InterPro" id="IPR031157">
    <property type="entry name" value="G_TR_CS"/>
</dbReference>
<keyword evidence="8 15" id="KW-0547">Nucleotide-binding</keyword>
<dbReference type="NCBIfam" id="TIGR00455">
    <property type="entry name" value="apsK"/>
    <property type="match status" value="1"/>
</dbReference>
<dbReference type="InterPro" id="IPR002891">
    <property type="entry name" value="APS"/>
</dbReference>
<evidence type="ECO:0000256" key="13">
    <source>
        <dbReference type="ARBA" id="ARBA00055271"/>
    </source>
</evidence>
<comment type="similarity">
    <text evidence="5">In the N-terminal section; belongs to the TRAFAC class translation factor GTPase superfamily. Classic translation factor GTPase family. CysN/NodQ subfamily.</text>
</comment>
<dbReference type="GO" id="GO:0004020">
    <property type="term" value="F:adenylylsulfate kinase activity"/>
    <property type="evidence" value="ECO:0007669"/>
    <property type="project" value="UniProtKB-UniRule"/>
</dbReference>
<feature type="compositionally biased region" description="Acidic residues" evidence="17">
    <location>
        <begin position="446"/>
        <end position="455"/>
    </location>
</feature>
<evidence type="ECO:0000256" key="14">
    <source>
        <dbReference type="ARBA" id="ARBA00062688"/>
    </source>
</evidence>
<feature type="region of interest" description="Disordered" evidence="17">
    <location>
        <begin position="438"/>
        <end position="457"/>
    </location>
</feature>
<dbReference type="PROSITE" id="PS00301">
    <property type="entry name" value="G_TR_1"/>
    <property type="match status" value="1"/>
</dbReference>
<evidence type="ECO:0000256" key="5">
    <source>
        <dbReference type="ARBA" id="ARBA00007237"/>
    </source>
</evidence>
<protein>
    <recommendedName>
        <fullName evidence="15 16">Multifunctional fusion protein</fullName>
    </recommendedName>
    <domain>
        <recommendedName>
            <fullName evidence="15">Sulfate adenylyltransferase subunit 1</fullName>
            <ecNumber evidence="15">2.7.7.4</ecNumber>
        </recommendedName>
        <alternativeName>
            <fullName evidence="15">ATP-sulfurylase large subunit</fullName>
        </alternativeName>
        <alternativeName>
            <fullName evidence="15">Sulfate adenylate transferase</fullName>
            <shortName evidence="15">SAT</shortName>
        </alternativeName>
    </domain>
    <domain>
        <recommendedName>
            <fullName evidence="16">Adenylyl-sulfate kinase</fullName>
            <ecNumber evidence="16">2.7.1.25</ecNumber>
        </recommendedName>
        <alternativeName>
            <fullName evidence="16">APS kinase</fullName>
        </alternativeName>
        <alternativeName>
            <fullName evidence="16">ATP adenosine-5'-phosphosulfate 3'-phosphotransferase</fullName>
        </alternativeName>
        <alternativeName>
            <fullName evidence="16">Adenosine-5'-phosphosulfate kinase</fullName>
        </alternativeName>
    </domain>
</protein>
<proteinExistence type="inferred from homology"/>
<evidence type="ECO:0000256" key="16">
    <source>
        <dbReference type="HAMAP-Rule" id="MF_00065"/>
    </source>
</evidence>
<dbReference type="SUPFAM" id="SSF52540">
    <property type="entry name" value="P-loop containing nucleoside triphosphate hydrolases"/>
    <property type="match status" value="2"/>
</dbReference>
<comment type="function">
    <text evidence="2">APS kinase catalyzes the synthesis of activated sulfate.</text>
</comment>
<evidence type="ECO:0000256" key="9">
    <source>
        <dbReference type="ARBA" id="ARBA00022840"/>
    </source>
</evidence>
<dbReference type="Pfam" id="PF01583">
    <property type="entry name" value="APS_kinase"/>
    <property type="match status" value="1"/>
</dbReference>
<dbReference type="PATRIC" id="fig|595434.4.peg.4543"/>
<comment type="caution">
    <text evidence="19">The sequence shown here is derived from an EMBL/GenBank/DDBJ whole genome shotgun (WGS) entry which is preliminary data.</text>
</comment>
<comment type="similarity">
    <text evidence="15">Belongs to the TRAFAC class translation factor GTPase superfamily. Classic translation factor GTPase family. CysN/NodQ subfamily.</text>
</comment>
<dbReference type="InterPro" id="IPR050100">
    <property type="entry name" value="TRAFAC_GTPase_members"/>
</dbReference>
<dbReference type="InterPro" id="IPR044138">
    <property type="entry name" value="CysN_II"/>
</dbReference>
<comment type="subunit">
    <text evidence="14">Heterodimer composed of CysD, the smaller subunit, and CysNC.</text>
</comment>
<dbReference type="STRING" id="595434.RISK_004782"/>
<accession>A0A0J1B9E2</accession>
<keyword evidence="7 15" id="KW-0548">Nucleotidyltransferase</keyword>
<evidence type="ECO:0000256" key="7">
    <source>
        <dbReference type="ARBA" id="ARBA00022695"/>
    </source>
</evidence>
<dbReference type="GO" id="GO:0003924">
    <property type="term" value="F:GTPase activity"/>
    <property type="evidence" value="ECO:0007669"/>
    <property type="project" value="InterPro"/>
</dbReference>
<evidence type="ECO:0000313" key="20">
    <source>
        <dbReference type="Proteomes" id="UP000036367"/>
    </source>
</evidence>
<dbReference type="EMBL" id="LECT01000040">
    <property type="protein sequence ID" value="KLU03153.1"/>
    <property type="molecule type" value="Genomic_DNA"/>
</dbReference>
<organism evidence="19 20">
    <name type="scientific">Rhodopirellula islandica</name>
    <dbReference type="NCBI Taxonomy" id="595434"/>
    <lineage>
        <taxon>Bacteria</taxon>
        <taxon>Pseudomonadati</taxon>
        <taxon>Planctomycetota</taxon>
        <taxon>Planctomycetia</taxon>
        <taxon>Pirellulales</taxon>
        <taxon>Pirellulaceae</taxon>
        <taxon>Rhodopirellula</taxon>
    </lineage>
</organism>
<dbReference type="CDD" id="cd03695">
    <property type="entry name" value="CysN_NodQ_II"/>
    <property type="match status" value="1"/>
</dbReference>
<dbReference type="NCBIfam" id="NF004035">
    <property type="entry name" value="PRK05506.1"/>
    <property type="match status" value="1"/>
</dbReference>
<feature type="domain" description="Tr-type G" evidence="18">
    <location>
        <begin position="22"/>
        <end position="239"/>
    </location>
</feature>
<dbReference type="GO" id="GO:0000103">
    <property type="term" value="P:sulfate assimilation"/>
    <property type="evidence" value="ECO:0007669"/>
    <property type="project" value="UniProtKB-UniRule"/>
</dbReference>
<comment type="catalytic activity">
    <reaction evidence="1 16">
        <text>adenosine 5'-phosphosulfate + ATP = 3'-phosphoadenylyl sulfate + ADP + H(+)</text>
        <dbReference type="Rhea" id="RHEA:24152"/>
        <dbReference type="ChEBI" id="CHEBI:15378"/>
        <dbReference type="ChEBI" id="CHEBI:30616"/>
        <dbReference type="ChEBI" id="CHEBI:58243"/>
        <dbReference type="ChEBI" id="CHEBI:58339"/>
        <dbReference type="ChEBI" id="CHEBI:456216"/>
        <dbReference type="EC" id="2.7.1.25"/>
    </reaction>
</comment>
<dbReference type="InterPro" id="IPR059117">
    <property type="entry name" value="APS_kinase_dom"/>
</dbReference>
<dbReference type="InterPro" id="IPR009000">
    <property type="entry name" value="Transl_B-barrel_sf"/>
</dbReference>
<dbReference type="InterPro" id="IPR000795">
    <property type="entry name" value="T_Tr_GTP-bd_dom"/>
</dbReference>
<evidence type="ECO:0000256" key="4">
    <source>
        <dbReference type="ARBA" id="ARBA00005438"/>
    </source>
</evidence>
<dbReference type="AlphaFoldDB" id="A0A0J1B9E2"/>
<comment type="pathway">
    <text evidence="3 15">Sulfur metabolism; hydrogen sulfide biosynthesis; sulfite from sulfate: step 1/3.</text>
</comment>
<dbReference type="NCBIfam" id="NF003013">
    <property type="entry name" value="PRK03846.1"/>
    <property type="match status" value="1"/>
</dbReference>
<evidence type="ECO:0000256" key="2">
    <source>
        <dbReference type="ARBA" id="ARBA00002357"/>
    </source>
</evidence>
<comment type="similarity">
    <text evidence="16">Belongs to the APS kinase family.</text>
</comment>
<dbReference type="CDD" id="cd02027">
    <property type="entry name" value="APSK"/>
    <property type="match status" value="1"/>
</dbReference>
<dbReference type="Pfam" id="PF22594">
    <property type="entry name" value="GTP-eEF1A_C"/>
    <property type="match status" value="1"/>
</dbReference>
<comment type="catalytic activity">
    <reaction evidence="12 15">
        <text>sulfate + ATP + H(+) = adenosine 5'-phosphosulfate + diphosphate</text>
        <dbReference type="Rhea" id="RHEA:18133"/>
        <dbReference type="ChEBI" id="CHEBI:15378"/>
        <dbReference type="ChEBI" id="CHEBI:16189"/>
        <dbReference type="ChEBI" id="CHEBI:30616"/>
        <dbReference type="ChEBI" id="CHEBI:33019"/>
        <dbReference type="ChEBI" id="CHEBI:58243"/>
        <dbReference type="EC" id="2.7.7.4"/>
    </reaction>
</comment>
<comment type="caution">
    <text evidence="16">Lacks conserved residue(s) required for the propagation of feature annotation.</text>
</comment>
<dbReference type="GO" id="GO:0005524">
    <property type="term" value="F:ATP binding"/>
    <property type="evidence" value="ECO:0007669"/>
    <property type="project" value="UniProtKB-UniRule"/>
</dbReference>
<dbReference type="NCBIfam" id="NF003478">
    <property type="entry name" value="PRK05124.1"/>
    <property type="match status" value="1"/>
</dbReference>
<gene>
    <name evidence="15" type="primary">cysN</name>
    <name evidence="16" type="synonym">cysC</name>
    <name evidence="19" type="ORF">RISK_004782</name>
</gene>
<evidence type="ECO:0000259" key="18">
    <source>
        <dbReference type="PROSITE" id="PS51722"/>
    </source>
</evidence>
<keyword evidence="16" id="KW-0597">Phosphoprotein</keyword>
<dbReference type="InterPro" id="IPR027417">
    <property type="entry name" value="P-loop_NTPase"/>
</dbReference>
<comment type="function">
    <text evidence="13 15">With CysD forms the ATP sulfurylase (ATPS) that catalyzes the adenylation of sulfate producing adenosine 5'-phosphosulfate (APS) and diphosphate, the first enzymatic step in sulfur assimilation pathway. APS synthesis involves the formation of a high-energy phosphoric-sulfuric acid anhydride bond driven by GTP hydrolysis by CysN coupled to ATP hydrolysis by CysD.</text>
</comment>
<dbReference type="Gene3D" id="3.40.50.300">
    <property type="entry name" value="P-loop containing nucleotide triphosphate hydrolases"/>
    <property type="match status" value="2"/>
</dbReference>
<reference evidence="19" key="1">
    <citation type="submission" date="2015-05" db="EMBL/GenBank/DDBJ databases">
        <title>Permanent draft genome of Rhodopirellula islandicus K833.</title>
        <authorList>
            <person name="Kizina J."/>
            <person name="Richter M."/>
            <person name="Glockner F.O."/>
            <person name="Harder J."/>
        </authorList>
    </citation>
    <scope>NUCLEOTIDE SEQUENCE [LARGE SCALE GENOMIC DNA]</scope>
    <source>
        <strain evidence="19">K833</strain>
    </source>
</reference>
<comment type="function">
    <text evidence="16">Catalyzes the synthesis of activated sulfate.</text>
</comment>
<dbReference type="RefSeq" id="WP_047815971.1">
    <property type="nucleotide sequence ID" value="NZ_LECT01000040.1"/>
</dbReference>